<sequence>MKILHLLKDGPTKLSDDIISVQSKEHDVKVVDMSQGVPSYESVVDDIFAHDKVISW</sequence>
<dbReference type="AlphaFoldDB" id="A0A2U3QFX5"/>
<gene>
    <name evidence="1" type="ORF">NBG4_200022</name>
</gene>
<organism evidence="1 2">
    <name type="scientific">Candidatus Sulfobium mesophilum</name>
    <dbReference type="NCBI Taxonomy" id="2016548"/>
    <lineage>
        <taxon>Bacteria</taxon>
        <taxon>Pseudomonadati</taxon>
        <taxon>Nitrospirota</taxon>
        <taxon>Nitrospiria</taxon>
        <taxon>Nitrospirales</taxon>
        <taxon>Nitrospiraceae</taxon>
        <taxon>Candidatus Sulfobium</taxon>
    </lineage>
</organism>
<proteinExistence type="predicted"/>
<name>A0A2U3QFX5_9BACT</name>
<accession>A0A2U3QFX5</accession>
<protein>
    <submittedName>
        <fullName evidence="1">Uncharacterized protein</fullName>
    </submittedName>
</protein>
<evidence type="ECO:0000313" key="1">
    <source>
        <dbReference type="EMBL" id="SPQ00314.1"/>
    </source>
</evidence>
<keyword evidence="2" id="KW-1185">Reference proteome</keyword>
<evidence type="ECO:0000313" key="2">
    <source>
        <dbReference type="Proteomes" id="UP000245125"/>
    </source>
</evidence>
<dbReference type="EMBL" id="OUUY01000065">
    <property type="protein sequence ID" value="SPQ00314.1"/>
    <property type="molecule type" value="Genomic_DNA"/>
</dbReference>
<reference evidence="2" key="1">
    <citation type="submission" date="2018-03" db="EMBL/GenBank/DDBJ databases">
        <authorList>
            <person name="Zecchin S."/>
        </authorList>
    </citation>
    <scope>NUCLEOTIDE SEQUENCE [LARGE SCALE GENOMIC DNA]</scope>
</reference>
<dbReference type="Proteomes" id="UP000245125">
    <property type="component" value="Unassembled WGS sequence"/>
</dbReference>